<dbReference type="AlphaFoldDB" id="A0A109BB43"/>
<comment type="caution">
    <text evidence="3">The sequence shown here is derived from an EMBL/GenBank/DDBJ whole genome shotgun (WGS) entry which is preliminary data.</text>
</comment>
<dbReference type="Gene3D" id="3.40.50.10140">
    <property type="entry name" value="Toll/interleukin-1 receptor homology (TIR) domain"/>
    <property type="match status" value="1"/>
</dbReference>
<name>A0A109BB43_HYPSL</name>
<gene>
    <name evidence="3" type="ORF">APY04_2766</name>
</gene>
<dbReference type="Proteomes" id="UP000059074">
    <property type="component" value="Unassembled WGS sequence"/>
</dbReference>
<reference evidence="3 4" key="1">
    <citation type="submission" date="2015-10" db="EMBL/GenBank/DDBJ databases">
        <title>Transcriptomic analysis of a linuron degrading triple-species bacterial consortium.</title>
        <authorList>
            <person name="Albers P."/>
        </authorList>
    </citation>
    <scope>NUCLEOTIDE SEQUENCE [LARGE SCALE GENOMIC DNA]</scope>
    <source>
        <strain evidence="3 4">WDL6</strain>
    </source>
</reference>
<evidence type="ECO:0000313" key="3">
    <source>
        <dbReference type="EMBL" id="KWT65528.1"/>
    </source>
</evidence>
<organism evidence="3 4">
    <name type="scientific">Hyphomicrobium sulfonivorans</name>
    <dbReference type="NCBI Taxonomy" id="121290"/>
    <lineage>
        <taxon>Bacteria</taxon>
        <taxon>Pseudomonadati</taxon>
        <taxon>Pseudomonadota</taxon>
        <taxon>Alphaproteobacteria</taxon>
        <taxon>Hyphomicrobiales</taxon>
        <taxon>Hyphomicrobiaceae</taxon>
        <taxon>Hyphomicrobium</taxon>
    </lineage>
</organism>
<evidence type="ECO:0000313" key="4">
    <source>
        <dbReference type="Proteomes" id="UP000059074"/>
    </source>
</evidence>
<evidence type="ECO:0000256" key="1">
    <source>
        <dbReference type="SAM" id="MobiDB-lite"/>
    </source>
</evidence>
<feature type="region of interest" description="Disordered" evidence="1">
    <location>
        <begin position="427"/>
        <end position="451"/>
    </location>
</feature>
<dbReference type="SUPFAM" id="SSF52200">
    <property type="entry name" value="Toll/Interleukin receptor TIR domain"/>
    <property type="match status" value="1"/>
</dbReference>
<dbReference type="InterPro" id="IPR000157">
    <property type="entry name" value="TIR_dom"/>
</dbReference>
<dbReference type="PATRIC" id="fig|121290.4.peg.55"/>
<accession>A0A109BB43</accession>
<sequence length="451" mass="51010">MVFISKATPGDNDFALWLAPRLEAAGYTVFADILSLEGGTRWRKDVTRTLQDRAIKMLLCCRDSTLASDGVQEEIGIASDLVKQLGDPKFIIPLRLEPYKKLFGIGELQYVDFTRGWAEGLSKLLDTLRRQKVPHDPSNVRIKPDWENFRRRGAIPIKNEPERLTSNWLRIAEIPDVLRYFEPTGAIEREASTRACRAAAFPIEPHQQGLLSFATADEINEALSQVGRFAVKHEIDTPAFVASGFPACGIARQTASNIAYSMFRQAWNRFCRDRGLIEYQYAMNAAGFHTGRDQAAIGQKFPWGRQGDRRASMLRNVAKGHVWQFGVTAIPAFWPFFHFRLKSRVLFAPLNGNEADAPYNDAKKMHRLRRTVCKGWRNKQWHGRIMAFIEMLSQESAFIALPLSPSAVVRLDAAPMLFASPVSTELPNTMLDEEDEQDPTTLGRPEPEEED</sequence>
<dbReference type="PROSITE" id="PS50104">
    <property type="entry name" value="TIR"/>
    <property type="match status" value="1"/>
</dbReference>
<feature type="domain" description="TIR" evidence="2">
    <location>
        <begin position="1"/>
        <end position="132"/>
    </location>
</feature>
<dbReference type="Pfam" id="PF13676">
    <property type="entry name" value="TIR_2"/>
    <property type="match status" value="1"/>
</dbReference>
<dbReference type="InterPro" id="IPR035897">
    <property type="entry name" value="Toll_tir_struct_dom_sf"/>
</dbReference>
<dbReference type="GO" id="GO:0007165">
    <property type="term" value="P:signal transduction"/>
    <property type="evidence" value="ECO:0007669"/>
    <property type="project" value="InterPro"/>
</dbReference>
<protein>
    <submittedName>
        <fullName evidence="3">Uncharacterized protein y4cD</fullName>
    </submittedName>
</protein>
<dbReference type="STRING" id="121290.APY04_2766"/>
<dbReference type="EMBL" id="LMTR01000078">
    <property type="protein sequence ID" value="KWT65528.1"/>
    <property type="molecule type" value="Genomic_DNA"/>
</dbReference>
<keyword evidence="4" id="KW-1185">Reference proteome</keyword>
<evidence type="ECO:0000259" key="2">
    <source>
        <dbReference type="PROSITE" id="PS50104"/>
    </source>
</evidence>
<proteinExistence type="predicted"/>